<name>A0A7W9PSZ8_9ACTN</name>
<keyword evidence="2" id="KW-1185">Reference proteome</keyword>
<sequence>MADVVDGFAARVRQLAAPGAAAGPASREVRAVWGQMWDQAGEVARLAFEERREDALLGAHQALTWLYDQHLLTPDQGPVDGQFHPGVVGVQQILEESWERAEQTRTPWRADQVPVEPERFIAWLQELVAGHAVCGHPLFDFLGERAGREQVLRYMELDGPLNVRFYEVLLMAMVGARGPMRQELLRNLVDETGDGDERRGHANLCRAGLEAFGLSYDPASTAELHGWQGLAGYNHVVGVTLRRRHHYRMIGTLAVTEVMDPPNYTKLLAGCTRLGLATPADSSPDTARQHWDGPLAFYAVHIVQESGHANGWTDNVVLPQLTEHPTAAHEIALGAIGRLNTAADYFDHLLAEFTAQT</sequence>
<accession>A0A7W9PSZ8</accession>
<evidence type="ECO:0008006" key="3">
    <source>
        <dbReference type="Google" id="ProtNLM"/>
    </source>
</evidence>
<evidence type="ECO:0000313" key="2">
    <source>
        <dbReference type="Proteomes" id="UP000585836"/>
    </source>
</evidence>
<dbReference type="Proteomes" id="UP000585836">
    <property type="component" value="Unassembled WGS sequence"/>
</dbReference>
<dbReference type="EMBL" id="JACHJK010000003">
    <property type="protein sequence ID" value="MBB5926878.1"/>
    <property type="molecule type" value="Genomic_DNA"/>
</dbReference>
<dbReference type="RefSeq" id="WP_184963861.1">
    <property type="nucleotide sequence ID" value="NZ_JACHJK010000003.1"/>
</dbReference>
<dbReference type="InterPro" id="IPR016084">
    <property type="entry name" value="Haem_Oase-like_multi-hlx"/>
</dbReference>
<organism evidence="1 2">
    <name type="scientific">Streptomyces echinatus</name>
    <dbReference type="NCBI Taxonomy" id="67293"/>
    <lineage>
        <taxon>Bacteria</taxon>
        <taxon>Bacillati</taxon>
        <taxon>Actinomycetota</taxon>
        <taxon>Actinomycetes</taxon>
        <taxon>Kitasatosporales</taxon>
        <taxon>Streptomycetaceae</taxon>
        <taxon>Streptomyces</taxon>
    </lineage>
</organism>
<dbReference type="Gene3D" id="1.20.910.10">
    <property type="entry name" value="Heme oxygenase-like"/>
    <property type="match status" value="1"/>
</dbReference>
<dbReference type="Pfam" id="PF14518">
    <property type="entry name" value="Haem_oxygenas_2"/>
    <property type="match status" value="1"/>
</dbReference>
<dbReference type="AlphaFoldDB" id="A0A7W9PSZ8"/>
<gene>
    <name evidence="1" type="ORF">FHS34_002334</name>
</gene>
<protein>
    <recommendedName>
        <fullName evidence="3">Iron-containing redox enzyme family protein</fullName>
    </recommendedName>
</protein>
<dbReference type="SUPFAM" id="SSF48613">
    <property type="entry name" value="Heme oxygenase-like"/>
    <property type="match status" value="1"/>
</dbReference>
<dbReference type="SMART" id="SM01236">
    <property type="entry name" value="Haem_oxygenase_2"/>
    <property type="match status" value="1"/>
</dbReference>
<evidence type="ECO:0000313" key="1">
    <source>
        <dbReference type="EMBL" id="MBB5926878.1"/>
    </source>
</evidence>
<reference evidence="1 2" key="1">
    <citation type="submission" date="2020-08" db="EMBL/GenBank/DDBJ databases">
        <title>Genomic Encyclopedia of Type Strains, Phase III (KMG-III): the genomes of soil and plant-associated and newly described type strains.</title>
        <authorList>
            <person name="Whitman W."/>
        </authorList>
    </citation>
    <scope>NUCLEOTIDE SEQUENCE [LARGE SCALE GENOMIC DNA]</scope>
    <source>
        <strain evidence="1 2">CECT 3313</strain>
    </source>
</reference>
<comment type="caution">
    <text evidence="1">The sequence shown here is derived from an EMBL/GenBank/DDBJ whole genome shotgun (WGS) entry which is preliminary data.</text>
</comment>
<proteinExistence type="predicted"/>